<comment type="catalytic activity">
    <reaction evidence="1 8 9">
        <text>ATP-dependent breakage, passage and rejoining of double-stranded DNA.</text>
        <dbReference type="EC" id="5.6.2.2"/>
    </reaction>
</comment>
<dbReference type="AlphaFoldDB" id="A0A1E3VZJ8"/>
<dbReference type="STRING" id="1774968.AUC68_07405"/>
<dbReference type="SUPFAM" id="SSF101904">
    <property type="entry name" value="GyrA/ParC C-terminal domain-like"/>
    <property type="match status" value="1"/>
</dbReference>
<proteinExistence type="inferred from homology"/>
<evidence type="ECO:0000256" key="10">
    <source>
        <dbReference type="SAM" id="MobiDB-lite"/>
    </source>
</evidence>
<dbReference type="GO" id="GO:0009330">
    <property type="term" value="C:DNA topoisomerase type II (double strand cut, ATP-hydrolyzing) complex"/>
    <property type="evidence" value="ECO:0007669"/>
    <property type="project" value="TreeGrafter"/>
</dbReference>
<dbReference type="Gene3D" id="3.90.199.10">
    <property type="entry name" value="Topoisomerase II, domain 5"/>
    <property type="match status" value="1"/>
</dbReference>
<dbReference type="EC" id="5.6.2.2" evidence="8"/>
<accession>A0A1E3VZJ8</accession>
<dbReference type="InterPro" id="IPR013760">
    <property type="entry name" value="Topo_IIA-like_dom_sf"/>
</dbReference>
<dbReference type="InterPro" id="IPR013757">
    <property type="entry name" value="Topo_IIA_A_a_sf"/>
</dbReference>
<dbReference type="PANTHER" id="PTHR43493:SF5">
    <property type="entry name" value="DNA GYRASE SUBUNIT A, CHLOROPLASTIC_MITOCHONDRIAL"/>
    <property type="match status" value="1"/>
</dbReference>
<feature type="compositionally biased region" description="Acidic residues" evidence="10">
    <location>
        <begin position="900"/>
        <end position="910"/>
    </location>
</feature>
<keyword evidence="5 8" id="KW-0799">Topoisomerase</keyword>
<dbReference type="GO" id="GO:0005524">
    <property type="term" value="F:ATP binding"/>
    <property type="evidence" value="ECO:0007669"/>
    <property type="project" value="UniProtKB-UniRule"/>
</dbReference>
<comment type="miscellaneous">
    <text evidence="8">Few gyrases are as efficient as E.coli at forming negative supercoils. Not all organisms have 2 type II topoisomerases; in organisms with a single type II topoisomerase this enzyme also has to decatenate newly replicated chromosomes.</text>
</comment>
<feature type="domain" description="Topo IIA-type catalytic" evidence="11">
    <location>
        <begin position="43"/>
        <end position="533"/>
    </location>
</feature>
<evidence type="ECO:0000256" key="5">
    <source>
        <dbReference type="ARBA" id="ARBA00023029"/>
    </source>
</evidence>
<dbReference type="RefSeq" id="WP_069437692.1">
    <property type="nucleotide sequence ID" value="NZ_LPWG01000012.1"/>
</dbReference>
<gene>
    <name evidence="8" type="primary">gyrA</name>
    <name evidence="12" type="ORF">AUC68_07405</name>
</gene>
<dbReference type="NCBIfam" id="TIGR01063">
    <property type="entry name" value="gyrA"/>
    <property type="match status" value="1"/>
</dbReference>
<keyword evidence="7 8" id="KW-0413">Isomerase</keyword>
<dbReference type="GO" id="GO:0003677">
    <property type="term" value="F:DNA binding"/>
    <property type="evidence" value="ECO:0007669"/>
    <property type="project" value="UniProtKB-UniRule"/>
</dbReference>
<evidence type="ECO:0000256" key="4">
    <source>
        <dbReference type="ARBA" id="ARBA00022840"/>
    </source>
</evidence>
<dbReference type="InterPro" id="IPR005743">
    <property type="entry name" value="GyrA"/>
</dbReference>
<comment type="caution">
    <text evidence="12">The sequence shown here is derived from an EMBL/GenBank/DDBJ whole genome shotgun (WGS) entry which is preliminary data.</text>
</comment>
<dbReference type="InterPro" id="IPR050220">
    <property type="entry name" value="Type_II_DNA_Topoisomerases"/>
</dbReference>
<dbReference type="Proteomes" id="UP000094501">
    <property type="component" value="Unassembled WGS sequence"/>
</dbReference>
<evidence type="ECO:0000256" key="7">
    <source>
        <dbReference type="ARBA" id="ARBA00023235"/>
    </source>
</evidence>
<feature type="region of interest" description="Disordered" evidence="10">
    <location>
        <begin position="893"/>
        <end position="924"/>
    </location>
</feature>
<keyword evidence="3 8" id="KW-0547">Nucleotide-binding</keyword>
<dbReference type="HAMAP" id="MF_01897">
    <property type="entry name" value="GyrA"/>
    <property type="match status" value="1"/>
</dbReference>
<dbReference type="InterPro" id="IPR002205">
    <property type="entry name" value="Topo_IIA_dom_A"/>
</dbReference>
<dbReference type="NCBIfam" id="NF004043">
    <property type="entry name" value="PRK05560.1"/>
    <property type="match status" value="1"/>
</dbReference>
<dbReference type="SUPFAM" id="SSF56719">
    <property type="entry name" value="Type II DNA topoisomerase"/>
    <property type="match status" value="1"/>
</dbReference>
<dbReference type="InterPro" id="IPR035516">
    <property type="entry name" value="Gyrase/topoIV_suA_C"/>
</dbReference>
<evidence type="ECO:0000313" key="13">
    <source>
        <dbReference type="Proteomes" id="UP000094501"/>
    </source>
</evidence>
<evidence type="ECO:0000259" key="11">
    <source>
        <dbReference type="PROSITE" id="PS52040"/>
    </source>
</evidence>
<keyword evidence="13" id="KW-1185">Reference proteome</keyword>
<comment type="subcellular location">
    <subcellularLocation>
        <location evidence="8">Cytoplasm</location>
    </subcellularLocation>
</comment>
<dbReference type="PANTHER" id="PTHR43493">
    <property type="entry name" value="DNA GYRASE/TOPOISOMERASE SUBUNIT A"/>
    <property type="match status" value="1"/>
</dbReference>
<keyword evidence="4 8" id="KW-0067">ATP-binding</keyword>
<name>A0A1E3VZJ8_9HYPH</name>
<dbReference type="InterPro" id="IPR013758">
    <property type="entry name" value="Topo_IIA_A/C_ab"/>
</dbReference>
<comment type="function">
    <text evidence="8">A type II topoisomerase that negatively supercoils closed circular double-stranded (ds) DNA in an ATP-dependent manner to modulate DNA topology and maintain chromosomes in an underwound state. Negative supercoiling favors strand separation, and DNA replication, transcription, recombination and repair, all of which involve strand separation. Also able to catalyze the interconversion of other topological isomers of dsDNA rings, including catenanes and knotted rings. Type II topoisomerases break and join 2 DNA strands simultaneously in an ATP-dependent manner.</text>
</comment>
<comment type="similarity">
    <text evidence="2 8">Belongs to the type II topoisomerase GyrA/ParC subunit family.</text>
</comment>
<dbReference type="FunFam" id="3.90.199.10:FF:000001">
    <property type="entry name" value="DNA gyrase subunit A"/>
    <property type="match status" value="1"/>
</dbReference>
<keyword evidence="6 8" id="KW-0238">DNA-binding</keyword>
<dbReference type="Gene3D" id="2.120.10.90">
    <property type="entry name" value="DNA gyrase/topoisomerase IV, subunit A, C-terminal"/>
    <property type="match status" value="1"/>
</dbReference>
<dbReference type="NCBIfam" id="NF004044">
    <property type="entry name" value="PRK05561.1"/>
    <property type="match status" value="1"/>
</dbReference>
<dbReference type="CDD" id="cd00187">
    <property type="entry name" value="TOP4c"/>
    <property type="match status" value="1"/>
</dbReference>
<dbReference type="GO" id="GO:0005694">
    <property type="term" value="C:chromosome"/>
    <property type="evidence" value="ECO:0007669"/>
    <property type="project" value="InterPro"/>
</dbReference>
<keyword evidence="8" id="KW-0963">Cytoplasm</keyword>
<protein>
    <recommendedName>
        <fullName evidence="8">DNA gyrase subunit A</fullName>
        <ecNumber evidence="8">5.6.2.2</ecNumber>
    </recommendedName>
</protein>
<dbReference type="Gene3D" id="3.30.1360.40">
    <property type="match status" value="1"/>
</dbReference>
<comment type="subunit">
    <text evidence="8">Heterotetramer, composed of two GyrA and two GyrB chains. In the heterotetramer, GyrA contains the active site tyrosine that forms a transient covalent intermediate with DNA, while GyrB binds cofactors and catalyzes ATP hydrolysis.</text>
</comment>
<dbReference type="Pfam" id="PF00521">
    <property type="entry name" value="DNA_topoisoIV"/>
    <property type="match status" value="1"/>
</dbReference>
<evidence type="ECO:0000256" key="3">
    <source>
        <dbReference type="ARBA" id="ARBA00022741"/>
    </source>
</evidence>
<feature type="active site" description="O-(5'-phospho-DNA)-tyrosine intermediate" evidence="8 9">
    <location>
        <position position="131"/>
    </location>
</feature>
<evidence type="ECO:0000256" key="2">
    <source>
        <dbReference type="ARBA" id="ARBA00008263"/>
    </source>
</evidence>
<sequence length="924" mass="101902">MADEDDSGVEGPSSSDIRPISLIDEMKRSYLDYAMSVIVSRALPDARDGLKPVHRRILFSMRENNYTPDRPYNKSARVTGDTMGKYHPHGNQAIYDALVRLAQDFSMRLPLIDGQGNFGSIDGDPPAAERYTEVRLAKPAMALLDDLENDTVDFQPNYDGREQEPVVLPAKFPNLLVNGAGGIAVGMATNIPPHNLGEVCDACIAYLDNPAIEIDELIEIVPGPDFPTGGLILGRAGIRSAYHKGRGSVTMRGRVHVEEVRKDREALIVTEIPYQVNKASMVEKIAELVRDKKIEGIADIRDESDRQGMRVVIELKREAMADVVRNQLYRFSPLQSTFGCNMVALNGGRPEVLNLKDLIRAFTDFREEVVGRRIKHLLKKARDRAHVLVGLAIAVANIDEVIVLIRKAPDPATARAQLMERDWPAKDVAPLVELIADPRHTVSPEGTYKLSEEQAKAILDLRLQRLTALGRDEIGDELMGLGKQISEYLDILRSRARIVDIVKGELNELKEQFGTPRRTEITEMMGEVEDEDLIQREDMVVTVSHKGYIKRVPLSAYRAQRRGGKGRAGMATREEDFVSRLFIANTHTPVLFFSSRGMVYKMKAWRLPQAAPQARGKALINLLPLGKDEIITTIMPLPEDEASWEKLDVMFATNDGSVRRNKLSDFIEVRQNGKIAMKLAEGDRIVGVEVCNDQQDVLLTSRDGQAIRFQVDDVRVFKGRQSSGVRGINLGKGDEVISMAILNHVDAEAAERAAYVRQANMVRRGGADFEPDIEPEGEGGEDMALSPERYAELSAHEQMVLTISENGYGKRSSAYEYRVSGRGGKGIIGMIVNERNGKLVASFPADDSDQLMLVTDRGQLIRVPVDGISVVGRSTQGVIIFDTAADERVVSVEHIPDESGNGEDGEDDGGDAGSAPGPDGGETV</sequence>
<evidence type="ECO:0000256" key="6">
    <source>
        <dbReference type="ARBA" id="ARBA00023125"/>
    </source>
</evidence>
<evidence type="ECO:0000256" key="1">
    <source>
        <dbReference type="ARBA" id="ARBA00000185"/>
    </source>
</evidence>
<evidence type="ECO:0000256" key="9">
    <source>
        <dbReference type="PROSITE-ProRule" id="PRU01384"/>
    </source>
</evidence>
<dbReference type="SMART" id="SM00434">
    <property type="entry name" value="TOP4c"/>
    <property type="match status" value="1"/>
</dbReference>
<evidence type="ECO:0000313" key="12">
    <source>
        <dbReference type="EMBL" id="ODR98974.1"/>
    </source>
</evidence>
<dbReference type="GO" id="GO:0005737">
    <property type="term" value="C:cytoplasm"/>
    <property type="evidence" value="ECO:0007669"/>
    <property type="project" value="UniProtKB-SubCell"/>
</dbReference>
<reference evidence="12 13" key="1">
    <citation type="journal article" date="2016" name="Environ. Microbiol.">
        <title>New Methyloceanibacter diversity from North Sea sediments includes methanotroph containing solely the soluble methane monooxygenase.</title>
        <authorList>
            <person name="Vekeman B."/>
            <person name="Kerckhof F.M."/>
            <person name="Cremers G."/>
            <person name="de Vos P."/>
            <person name="Vandamme P."/>
            <person name="Boon N."/>
            <person name="Op den Camp H.J."/>
            <person name="Heylen K."/>
        </authorList>
    </citation>
    <scope>NUCLEOTIDE SEQUENCE [LARGE SCALE GENOMIC DNA]</scope>
    <source>
        <strain evidence="12 13">R-67174</strain>
    </source>
</reference>
<dbReference type="Pfam" id="PF03989">
    <property type="entry name" value="DNA_gyraseA_C"/>
    <property type="match status" value="6"/>
</dbReference>
<organism evidence="12 13">
    <name type="scientific">Methyloceanibacter methanicus</name>
    <dbReference type="NCBI Taxonomy" id="1774968"/>
    <lineage>
        <taxon>Bacteria</taxon>
        <taxon>Pseudomonadati</taxon>
        <taxon>Pseudomonadota</taxon>
        <taxon>Alphaproteobacteria</taxon>
        <taxon>Hyphomicrobiales</taxon>
        <taxon>Hyphomicrobiaceae</taxon>
        <taxon>Methyloceanibacter</taxon>
    </lineage>
</organism>
<dbReference type="Gene3D" id="1.10.268.10">
    <property type="entry name" value="Topoisomerase, domain 3"/>
    <property type="match status" value="1"/>
</dbReference>
<dbReference type="GO" id="GO:0006261">
    <property type="term" value="P:DNA-templated DNA replication"/>
    <property type="evidence" value="ECO:0007669"/>
    <property type="project" value="UniProtKB-UniRule"/>
</dbReference>
<feature type="short sequence motif" description="GyrA-box" evidence="8">
    <location>
        <begin position="560"/>
        <end position="566"/>
    </location>
</feature>
<evidence type="ECO:0000256" key="8">
    <source>
        <dbReference type="HAMAP-Rule" id="MF_01897"/>
    </source>
</evidence>
<dbReference type="InterPro" id="IPR006691">
    <property type="entry name" value="GyrA/parC_rep"/>
</dbReference>
<dbReference type="PROSITE" id="PS52040">
    <property type="entry name" value="TOPO_IIA"/>
    <property type="match status" value="1"/>
</dbReference>
<dbReference type="GO" id="GO:0006265">
    <property type="term" value="P:DNA topological change"/>
    <property type="evidence" value="ECO:0007669"/>
    <property type="project" value="UniProtKB-UniRule"/>
</dbReference>
<dbReference type="FunFam" id="1.10.268.10:FF:000001">
    <property type="entry name" value="DNA gyrase subunit A"/>
    <property type="match status" value="1"/>
</dbReference>
<dbReference type="FunFam" id="3.30.1360.40:FF:000002">
    <property type="entry name" value="DNA gyrase subunit A"/>
    <property type="match status" value="1"/>
</dbReference>
<dbReference type="EMBL" id="LPWG01000012">
    <property type="protein sequence ID" value="ODR98974.1"/>
    <property type="molecule type" value="Genomic_DNA"/>
</dbReference>
<dbReference type="GO" id="GO:0034335">
    <property type="term" value="F:DNA negative supercoiling activity"/>
    <property type="evidence" value="ECO:0007669"/>
    <property type="project" value="UniProtKB-ARBA"/>
</dbReference>